<gene>
    <name evidence="4" type="ORF">AB0A88_00355</name>
</gene>
<dbReference type="Pfam" id="PF02342">
    <property type="entry name" value="TerD"/>
    <property type="match status" value="2"/>
</dbReference>
<dbReference type="CDD" id="cd06974">
    <property type="entry name" value="TerD_like"/>
    <property type="match status" value="1"/>
</dbReference>
<dbReference type="Gene3D" id="2.60.60.30">
    <property type="entry name" value="sav2460 like domains"/>
    <property type="match status" value="1"/>
</dbReference>
<evidence type="ECO:0000256" key="2">
    <source>
        <dbReference type="SAM" id="MobiDB-lite"/>
    </source>
</evidence>
<accession>A0ABV3C252</accession>
<evidence type="ECO:0000256" key="1">
    <source>
        <dbReference type="ARBA" id="ARBA00008775"/>
    </source>
</evidence>
<evidence type="ECO:0000313" key="4">
    <source>
        <dbReference type="EMBL" id="MEU7068588.1"/>
    </source>
</evidence>
<dbReference type="InterPro" id="IPR051324">
    <property type="entry name" value="Stress/Tellurium_Resist"/>
</dbReference>
<feature type="domain" description="TerD" evidence="3">
    <location>
        <begin position="106"/>
        <end position="142"/>
    </location>
</feature>
<evidence type="ECO:0000313" key="5">
    <source>
        <dbReference type="Proteomes" id="UP001551329"/>
    </source>
</evidence>
<dbReference type="InterPro" id="IPR003325">
    <property type="entry name" value="TerD"/>
</dbReference>
<feature type="region of interest" description="Disordered" evidence="2">
    <location>
        <begin position="198"/>
        <end position="238"/>
    </location>
</feature>
<keyword evidence="5" id="KW-1185">Reference proteome</keyword>
<sequence>MGHTSESSWVPSVTLLVGVGNEGISALLLGADGRVRGDADMVFDGQPVHPSGAVRHTKQSLSLALHEVEPEVERIVIAGPAVSGSLAAMAPDRQVVVAWLIARPDDAKAVVFGEFFRESGGWKFTGTGKGYASGLAELVTAYGVEVAEEEPVAAPMEKAFPGAMEKPVAEAAAAPPAAAPAGGPVPLTGVVKVPMHAPGSTGGAGTAGAAALGSTGGKDRKGRPRPVGEPVAPDPSVFPPAEREYRLLEGWEFGPVFKPFTVTGRGSDVITAPSRVPAGPVLFEVAHQGGGHFAVVPLDKRNKEGTSLFNTTVPDYRGSTVTPAPEDRRLRLRLIGENDWVARVKPVAAARRLEPAMVGYGDEALLHLGGAADLRVDFKGAPDGGGSIALWVHEVTGQTELTHVGRTLALNTSGRILQTVPLPPGPALLLLIADGPWSLTVREVGY</sequence>
<dbReference type="EMBL" id="JBEZAE010000001">
    <property type="protein sequence ID" value="MEU7068588.1"/>
    <property type="molecule type" value="Genomic_DNA"/>
</dbReference>
<dbReference type="Proteomes" id="UP001551329">
    <property type="component" value="Unassembled WGS sequence"/>
</dbReference>
<protein>
    <submittedName>
        <fullName evidence="4">TerD family protein</fullName>
    </submittedName>
</protein>
<comment type="caution">
    <text evidence="4">The sequence shown here is derived from an EMBL/GenBank/DDBJ whole genome shotgun (WGS) entry which is preliminary data.</text>
</comment>
<name>A0ABV3C252_9ACTN</name>
<comment type="similarity">
    <text evidence="1">Belongs to the CAPAB/TerDEXZ family.</text>
</comment>
<dbReference type="PANTHER" id="PTHR32097">
    <property type="entry name" value="CAMP-BINDING PROTEIN 1-RELATED"/>
    <property type="match status" value="1"/>
</dbReference>
<feature type="domain" description="TerD" evidence="3">
    <location>
        <begin position="24"/>
        <end position="78"/>
    </location>
</feature>
<evidence type="ECO:0000259" key="3">
    <source>
        <dbReference type="Pfam" id="PF02342"/>
    </source>
</evidence>
<dbReference type="RefSeq" id="WP_358469071.1">
    <property type="nucleotide sequence ID" value="NZ_JBEZAE010000001.1"/>
</dbReference>
<reference evidence="4 5" key="1">
    <citation type="submission" date="2024-06" db="EMBL/GenBank/DDBJ databases">
        <title>The Natural Products Discovery Center: Release of the First 8490 Sequenced Strains for Exploring Actinobacteria Biosynthetic Diversity.</title>
        <authorList>
            <person name="Kalkreuter E."/>
            <person name="Kautsar S.A."/>
            <person name="Yang D."/>
            <person name="Bader C.D."/>
            <person name="Teijaro C.N."/>
            <person name="Fluegel L."/>
            <person name="Davis C.M."/>
            <person name="Simpson J.R."/>
            <person name="Lauterbach L."/>
            <person name="Steele A.D."/>
            <person name="Gui C."/>
            <person name="Meng S."/>
            <person name="Li G."/>
            <person name="Viehrig K."/>
            <person name="Ye F."/>
            <person name="Su P."/>
            <person name="Kiefer A.F."/>
            <person name="Nichols A."/>
            <person name="Cepeda A.J."/>
            <person name="Yan W."/>
            <person name="Fan B."/>
            <person name="Jiang Y."/>
            <person name="Adhikari A."/>
            <person name="Zheng C.-J."/>
            <person name="Schuster L."/>
            <person name="Cowan T.M."/>
            <person name="Smanski M.J."/>
            <person name="Chevrette M.G."/>
            <person name="De Carvalho L.P.S."/>
            <person name="Shen B."/>
        </authorList>
    </citation>
    <scope>NUCLEOTIDE SEQUENCE [LARGE SCALE GENOMIC DNA]</scope>
    <source>
        <strain evidence="4 5">NPDC045974</strain>
    </source>
</reference>
<proteinExistence type="inferred from homology"/>
<organism evidence="4 5">
    <name type="scientific">Streptomyces narbonensis</name>
    <dbReference type="NCBI Taxonomy" id="67333"/>
    <lineage>
        <taxon>Bacteria</taxon>
        <taxon>Bacillati</taxon>
        <taxon>Actinomycetota</taxon>
        <taxon>Actinomycetes</taxon>
        <taxon>Kitasatosporales</taxon>
        <taxon>Streptomycetaceae</taxon>
        <taxon>Streptomyces</taxon>
    </lineage>
</organism>
<dbReference type="PANTHER" id="PTHR32097:SF4">
    <property type="entry name" value="GENERAL STRESS PROTEIN 16U"/>
    <property type="match status" value="1"/>
</dbReference>